<evidence type="ECO:0000256" key="4">
    <source>
        <dbReference type="ARBA" id="ARBA00022679"/>
    </source>
</evidence>
<evidence type="ECO:0000256" key="7">
    <source>
        <dbReference type="ARBA" id="ARBA00023136"/>
    </source>
</evidence>
<dbReference type="Pfam" id="PF24878">
    <property type="entry name" value="YkcB_C"/>
    <property type="match status" value="1"/>
</dbReference>
<comment type="subcellular location">
    <subcellularLocation>
        <location evidence="1">Cell membrane</location>
        <topology evidence="1">Multi-pass membrane protein</topology>
    </subcellularLocation>
</comment>
<keyword evidence="13" id="KW-1185">Reference proteome</keyword>
<evidence type="ECO:0000313" key="12">
    <source>
        <dbReference type="EMBL" id="MFC4243662.1"/>
    </source>
</evidence>
<feature type="transmembrane region" description="Helical" evidence="9">
    <location>
        <begin position="377"/>
        <end position="397"/>
    </location>
</feature>
<name>A0ABV8Q6L3_9MICO</name>
<organism evidence="12 13">
    <name type="scientific">Gryllotalpicola reticulitermitis</name>
    <dbReference type="NCBI Taxonomy" id="1184153"/>
    <lineage>
        <taxon>Bacteria</taxon>
        <taxon>Bacillati</taxon>
        <taxon>Actinomycetota</taxon>
        <taxon>Actinomycetes</taxon>
        <taxon>Micrococcales</taxon>
        <taxon>Microbacteriaceae</taxon>
        <taxon>Gryllotalpicola</taxon>
    </lineage>
</organism>
<evidence type="ECO:0000256" key="2">
    <source>
        <dbReference type="ARBA" id="ARBA00022475"/>
    </source>
</evidence>
<keyword evidence="5 9" id="KW-0812">Transmembrane</keyword>
<feature type="transmembrane region" description="Helical" evidence="9">
    <location>
        <begin position="350"/>
        <end position="371"/>
    </location>
</feature>
<proteinExistence type="predicted"/>
<feature type="transmembrane region" description="Helical" evidence="9">
    <location>
        <begin position="435"/>
        <end position="452"/>
    </location>
</feature>
<evidence type="ECO:0000256" key="5">
    <source>
        <dbReference type="ARBA" id="ARBA00022692"/>
    </source>
</evidence>
<evidence type="ECO:0000256" key="8">
    <source>
        <dbReference type="SAM" id="MobiDB-lite"/>
    </source>
</evidence>
<feature type="domain" description="Glycosyltransferase RgtA/B/C/D-like" evidence="10">
    <location>
        <begin position="76"/>
        <end position="225"/>
    </location>
</feature>
<dbReference type="RefSeq" id="WP_390228742.1">
    <property type="nucleotide sequence ID" value="NZ_JBHSCN010000005.1"/>
</dbReference>
<evidence type="ECO:0000313" key="13">
    <source>
        <dbReference type="Proteomes" id="UP001595900"/>
    </source>
</evidence>
<gene>
    <name evidence="12" type="ORF">ACFOYW_09780</name>
</gene>
<feature type="region of interest" description="Disordered" evidence="8">
    <location>
        <begin position="496"/>
        <end position="530"/>
    </location>
</feature>
<feature type="transmembrane region" description="Helical" evidence="9">
    <location>
        <begin position="311"/>
        <end position="330"/>
    </location>
</feature>
<dbReference type="PANTHER" id="PTHR33908:SF3">
    <property type="entry name" value="UNDECAPRENYL PHOSPHATE-ALPHA-4-AMINO-4-DEOXY-L-ARABINOSE ARABINOSYL TRANSFERASE"/>
    <property type="match status" value="1"/>
</dbReference>
<evidence type="ECO:0000259" key="10">
    <source>
        <dbReference type="Pfam" id="PF13231"/>
    </source>
</evidence>
<feature type="transmembrane region" description="Helical" evidence="9">
    <location>
        <begin position="409"/>
        <end position="429"/>
    </location>
</feature>
<dbReference type="Proteomes" id="UP001595900">
    <property type="component" value="Unassembled WGS sequence"/>
</dbReference>
<feature type="transmembrane region" description="Helical" evidence="9">
    <location>
        <begin position="166"/>
        <end position="196"/>
    </location>
</feature>
<feature type="transmembrane region" description="Helical" evidence="9">
    <location>
        <begin position="82"/>
        <end position="109"/>
    </location>
</feature>
<dbReference type="PANTHER" id="PTHR33908">
    <property type="entry name" value="MANNOSYLTRANSFERASE YKCB-RELATED"/>
    <property type="match status" value="1"/>
</dbReference>
<feature type="transmembrane region" description="Helical" evidence="9">
    <location>
        <begin position="12"/>
        <end position="31"/>
    </location>
</feature>
<keyword evidence="4 12" id="KW-0808">Transferase</keyword>
<sequence>MHVFRGQPRWALISLASLLCAAALLYTWGIGYSGVSPYYAASAVSMSRRPLALLTGALNPAATITLDKLSGAFVPQALAVRIFGVHAWAMSLPQAIEGVITVLAAWAIAVRWRGTLAGVLTAGGVAFTPMLAAMFGRPMEDGMLTMTCALAVLAAQRAALSGHGRWLLLAACWVGVGFQAKMLQAWFIVPAVLLIYLLGTRGRVARRVVWAAIGAVAMLLASISWITVIELVPAAVRPFADGTTDGNFFTMVFGYNGIDRIVPGLWPGSVPQLDSAAGGGQGAPSAPVHDVWLNPQHSPVKMLLPGLATQIGWLYPVAFAGALIETALLLPGIRRRLPAGASLAGRRADLAMLVGLVAWFGVTALLLAAAWVPHATYYGPIAVPLVLLAVAGGMRLFDWWRDRVPRWRWAAPGVMLASTAWQTVVSATGPAPARWSALVVVAVGVIATLVLVTAQRSSSGRRAAAITMIVAIAVAPVAWSTLVIFPGLGGSASDAWAGPRPGAHTSAAQPRAATAATAPATATATATSDQHSGIRLRAPFAVQHDLALTPQQRELVDYVVARAGDRHPLFATDTLAVAVSVILETHDDAIPMGGFSQQAPTPTLAQLRAYLRAGTIRYVLLADPDVPRPANPTLDAARAWVRGHCTPALAGEFRSGTSQGQTLYDCRAKA</sequence>
<feature type="transmembrane region" description="Helical" evidence="9">
    <location>
        <begin position="115"/>
        <end position="135"/>
    </location>
</feature>
<keyword evidence="3 12" id="KW-0328">Glycosyltransferase</keyword>
<feature type="compositionally biased region" description="Low complexity" evidence="8">
    <location>
        <begin position="503"/>
        <end position="527"/>
    </location>
</feature>
<keyword evidence="7 9" id="KW-0472">Membrane</keyword>
<dbReference type="InterPro" id="IPR056785">
    <property type="entry name" value="YkcA/B-like_C"/>
</dbReference>
<evidence type="ECO:0000256" key="1">
    <source>
        <dbReference type="ARBA" id="ARBA00004651"/>
    </source>
</evidence>
<keyword evidence="6 9" id="KW-1133">Transmembrane helix</keyword>
<reference evidence="13" key="1">
    <citation type="journal article" date="2019" name="Int. J. Syst. Evol. Microbiol.">
        <title>The Global Catalogue of Microorganisms (GCM) 10K type strain sequencing project: providing services to taxonomists for standard genome sequencing and annotation.</title>
        <authorList>
            <consortium name="The Broad Institute Genomics Platform"/>
            <consortium name="The Broad Institute Genome Sequencing Center for Infectious Disease"/>
            <person name="Wu L."/>
            <person name="Ma J."/>
        </authorList>
    </citation>
    <scope>NUCLEOTIDE SEQUENCE [LARGE SCALE GENOMIC DNA]</scope>
    <source>
        <strain evidence="13">CGMCC 1.10363</strain>
    </source>
</reference>
<dbReference type="InterPro" id="IPR038731">
    <property type="entry name" value="RgtA/B/C-like"/>
</dbReference>
<protein>
    <submittedName>
        <fullName evidence="12">Glycosyltransferase family 39 protein</fullName>
        <ecNumber evidence="12">2.4.-.-</ecNumber>
    </submittedName>
</protein>
<dbReference type="InterPro" id="IPR050297">
    <property type="entry name" value="LipidA_mod_glycosyltrf_83"/>
</dbReference>
<dbReference type="Pfam" id="PF13231">
    <property type="entry name" value="PMT_2"/>
    <property type="match status" value="1"/>
</dbReference>
<dbReference type="EMBL" id="JBHSCN010000005">
    <property type="protein sequence ID" value="MFC4243662.1"/>
    <property type="molecule type" value="Genomic_DNA"/>
</dbReference>
<evidence type="ECO:0000259" key="11">
    <source>
        <dbReference type="Pfam" id="PF24878"/>
    </source>
</evidence>
<feature type="transmembrane region" description="Helical" evidence="9">
    <location>
        <begin position="208"/>
        <end position="229"/>
    </location>
</feature>
<feature type="domain" description="Putative mannosyltransferase YkcA/B-like C-terminal" evidence="11">
    <location>
        <begin position="555"/>
        <end position="642"/>
    </location>
</feature>
<evidence type="ECO:0000256" key="9">
    <source>
        <dbReference type="SAM" id="Phobius"/>
    </source>
</evidence>
<comment type="caution">
    <text evidence="12">The sequence shown here is derived from an EMBL/GenBank/DDBJ whole genome shotgun (WGS) entry which is preliminary data.</text>
</comment>
<evidence type="ECO:0000256" key="3">
    <source>
        <dbReference type="ARBA" id="ARBA00022676"/>
    </source>
</evidence>
<dbReference type="EC" id="2.4.-.-" evidence="12"/>
<accession>A0ABV8Q6L3</accession>
<dbReference type="GO" id="GO:0016757">
    <property type="term" value="F:glycosyltransferase activity"/>
    <property type="evidence" value="ECO:0007669"/>
    <property type="project" value="UniProtKB-KW"/>
</dbReference>
<evidence type="ECO:0000256" key="6">
    <source>
        <dbReference type="ARBA" id="ARBA00022989"/>
    </source>
</evidence>
<feature type="transmembrane region" description="Helical" evidence="9">
    <location>
        <begin position="464"/>
        <end position="485"/>
    </location>
</feature>
<keyword evidence="2" id="KW-1003">Cell membrane</keyword>